<evidence type="ECO:0000313" key="2">
    <source>
        <dbReference type="Proteomes" id="UP001152320"/>
    </source>
</evidence>
<dbReference type="AlphaFoldDB" id="A0A9Q1HHP0"/>
<name>A0A9Q1HHP0_HOLLE</name>
<dbReference type="EMBL" id="JAIZAY010000002">
    <property type="protein sequence ID" value="KAJ8046170.1"/>
    <property type="molecule type" value="Genomic_DNA"/>
</dbReference>
<sequence>MGFLTTLSTNYKGFQNAAARLVLYVTLTPKFCHISPVLHDLHLLPVLHRIHFKVILLVFKVLNGMAPDYLSCLLSKREGFKYQLHSVSSIHLIVPQFLTSFGERAFAVAGP</sequence>
<reference evidence="1" key="1">
    <citation type="submission" date="2021-10" db="EMBL/GenBank/DDBJ databases">
        <title>Tropical sea cucumber genome reveals ecological adaptation and Cuvierian tubules defense mechanism.</title>
        <authorList>
            <person name="Chen T."/>
        </authorList>
    </citation>
    <scope>NUCLEOTIDE SEQUENCE</scope>
    <source>
        <strain evidence="1">Nanhai2018</strain>
        <tissue evidence="1">Muscle</tissue>
    </source>
</reference>
<organism evidence="1 2">
    <name type="scientific">Holothuria leucospilota</name>
    <name type="common">Black long sea cucumber</name>
    <name type="synonym">Mertensiothuria leucospilota</name>
    <dbReference type="NCBI Taxonomy" id="206669"/>
    <lineage>
        <taxon>Eukaryota</taxon>
        <taxon>Metazoa</taxon>
        <taxon>Echinodermata</taxon>
        <taxon>Eleutherozoa</taxon>
        <taxon>Echinozoa</taxon>
        <taxon>Holothuroidea</taxon>
        <taxon>Aspidochirotacea</taxon>
        <taxon>Aspidochirotida</taxon>
        <taxon>Holothuriidae</taxon>
        <taxon>Holothuria</taxon>
    </lineage>
</organism>
<proteinExistence type="predicted"/>
<accession>A0A9Q1HHP0</accession>
<dbReference type="Proteomes" id="UP001152320">
    <property type="component" value="Chromosome 2"/>
</dbReference>
<gene>
    <name evidence="1" type="ORF">HOLleu_04764</name>
</gene>
<evidence type="ECO:0000313" key="1">
    <source>
        <dbReference type="EMBL" id="KAJ8046170.1"/>
    </source>
</evidence>
<protein>
    <submittedName>
        <fullName evidence="1">Uncharacterized protein</fullName>
    </submittedName>
</protein>
<keyword evidence="2" id="KW-1185">Reference proteome</keyword>
<comment type="caution">
    <text evidence="1">The sequence shown here is derived from an EMBL/GenBank/DDBJ whole genome shotgun (WGS) entry which is preliminary data.</text>
</comment>